<dbReference type="KEGG" id="scs:Sta7437_3673"/>
<dbReference type="NCBIfam" id="TIGR00121">
    <property type="entry name" value="birA_ligase"/>
    <property type="match status" value="1"/>
</dbReference>
<dbReference type="GO" id="GO:0004077">
    <property type="term" value="F:biotin--[biotin carboxyl-carrier protein] ligase activity"/>
    <property type="evidence" value="ECO:0007669"/>
    <property type="project" value="InterPro"/>
</dbReference>
<dbReference type="HOGENOM" id="CLU_051096_6_0_3"/>
<dbReference type="Pfam" id="PF03099">
    <property type="entry name" value="BPL_LplA_LipB"/>
    <property type="match status" value="1"/>
</dbReference>
<dbReference type="AlphaFoldDB" id="K9XX42"/>
<dbReference type="Gene3D" id="3.30.930.10">
    <property type="entry name" value="Bira Bifunctional Protein, Domain 2"/>
    <property type="match status" value="1"/>
</dbReference>
<sequence length="264" mass="29313">MNFDLQKYQAAILELPNFEQLKQIPLQIWETIPSTNQKLWELIEQGEKLPLASLALEQTAGRGQWGRQWLSTQGGLYLSLGIACNLNLKDSFLLTLIIGWGIVTTLRNYNLPILLKWPNDLILMSKKLGGIKLETRSHKDRITQVVIGVGINWTNSVPDIGINLQSYCQNQLAITSLEQLTAITISGIISGYQHYLTVDREQLLKDYFAIFANLGQQVTLNGGTGIITGVTTTGELRVRIKSPGATTEVCLSPGQISLGYEEKT</sequence>
<dbReference type="SUPFAM" id="SSF55681">
    <property type="entry name" value="Class II aaRS and biotin synthetases"/>
    <property type="match status" value="1"/>
</dbReference>
<evidence type="ECO:0000313" key="4">
    <source>
        <dbReference type="Proteomes" id="UP000010473"/>
    </source>
</evidence>
<dbReference type="InterPro" id="IPR004408">
    <property type="entry name" value="Biotin_CoA_COase_ligase"/>
</dbReference>
<accession>K9XX42</accession>
<organism evidence="3 4">
    <name type="scientific">Stanieria cyanosphaera (strain ATCC 29371 / PCC 7437)</name>
    <dbReference type="NCBI Taxonomy" id="111780"/>
    <lineage>
        <taxon>Bacteria</taxon>
        <taxon>Bacillati</taxon>
        <taxon>Cyanobacteriota</taxon>
        <taxon>Cyanophyceae</taxon>
        <taxon>Pleurocapsales</taxon>
        <taxon>Dermocarpellaceae</taxon>
        <taxon>Stanieria</taxon>
    </lineage>
</organism>
<name>K9XX42_STAC7</name>
<protein>
    <submittedName>
        <fullName evidence="3">Biotin/acetyl-CoA-carboxylase ligase</fullName>
    </submittedName>
</protein>
<dbReference type="Proteomes" id="UP000010473">
    <property type="component" value="Chromosome"/>
</dbReference>
<dbReference type="CDD" id="cd16442">
    <property type="entry name" value="BPL"/>
    <property type="match status" value="1"/>
</dbReference>
<dbReference type="RefSeq" id="WP_015194831.1">
    <property type="nucleotide sequence ID" value="NC_019748.1"/>
</dbReference>
<dbReference type="PROSITE" id="PS51733">
    <property type="entry name" value="BPL_LPL_CATALYTIC"/>
    <property type="match status" value="1"/>
</dbReference>
<gene>
    <name evidence="3" type="ordered locus">Sta7437_3673</name>
</gene>
<dbReference type="GO" id="GO:0005737">
    <property type="term" value="C:cytoplasm"/>
    <property type="evidence" value="ECO:0007669"/>
    <property type="project" value="TreeGrafter"/>
</dbReference>
<dbReference type="PATRIC" id="fig|111780.3.peg.3803"/>
<keyword evidence="4" id="KW-1185">Reference proteome</keyword>
<dbReference type="eggNOG" id="COG0340">
    <property type="taxonomic scope" value="Bacteria"/>
</dbReference>
<dbReference type="OrthoDB" id="9807064at2"/>
<evidence type="ECO:0000259" key="2">
    <source>
        <dbReference type="PROSITE" id="PS51733"/>
    </source>
</evidence>
<reference evidence="4" key="1">
    <citation type="journal article" date="2013" name="Proc. Natl. Acad. Sci. U.S.A.">
        <title>Improving the coverage of the cyanobacterial phylum using diversity-driven genome sequencing.</title>
        <authorList>
            <person name="Shih P.M."/>
            <person name="Wu D."/>
            <person name="Latifi A."/>
            <person name="Axen S.D."/>
            <person name="Fewer D.P."/>
            <person name="Talla E."/>
            <person name="Calteau A."/>
            <person name="Cai F."/>
            <person name="Tandeau de Marsac N."/>
            <person name="Rippka R."/>
            <person name="Herdman M."/>
            <person name="Sivonen K."/>
            <person name="Coursin T."/>
            <person name="Laurent T."/>
            <person name="Goodwin L."/>
            <person name="Nolan M."/>
            <person name="Davenport K.W."/>
            <person name="Han C.S."/>
            <person name="Rubin E.M."/>
            <person name="Eisen J.A."/>
            <person name="Woyke T."/>
            <person name="Gugger M."/>
            <person name="Kerfeld C.A."/>
        </authorList>
    </citation>
    <scope>NUCLEOTIDE SEQUENCE [LARGE SCALE GENOMIC DNA]</scope>
    <source>
        <strain evidence="4">ATCC 29371 / PCC 7437</strain>
    </source>
</reference>
<keyword evidence="1 3" id="KW-0436">Ligase</keyword>
<dbReference type="PANTHER" id="PTHR12835">
    <property type="entry name" value="BIOTIN PROTEIN LIGASE"/>
    <property type="match status" value="1"/>
</dbReference>
<proteinExistence type="predicted"/>
<evidence type="ECO:0000256" key="1">
    <source>
        <dbReference type="ARBA" id="ARBA00022598"/>
    </source>
</evidence>
<dbReference type="InterPro" id="IPR045864">
    <property type="entry name" value="aa-tRNA-synth_II/BPL/LPL"/>
</dbReference>
<dbReference type="PANTHER" id="PTHR12835:SF5">
    <property type="entry name" value="BIOTIN--PROTEIN LIGASE"/>
    <property type="match status" value="1"/>
</dbReference>
<evidence type="ECO:0000313" key="3">
    <source>
        <dbReference type="EMBL" id="AFZ37170.1"/>
    </source>
</evidence>
<dbReference type="EMBL" id="CP003653">
    <property type="protein sequence ID" value="AFZ37170.1"/>
    <property type="molecule type" value="Genomic_DNA"/>
</dbReference>
<feature type="domain" description="BPL/LPL catalytic" evidence="2">
    <location>
        <begin position="13"/>
        <end position="196"/>
    </location>
</feature>
<dbReference type="STRING" id="111780.Sta7437_3673"/>
<dbReference type="InterPro" id="IPR004143">
    <property type="entry name" value="BPL_LPL_catalytic"/>
</dbReference>